<feature type="compositionally biased region" description="Basic and acidic residues" evidence="1">
    <location>
        <begin position="334"/>
        <end position="347"/>
    </location>
</feature>
<keyword evidence="3" id="KW-1185">Reference proteome</keyword>
<proteinExistence type="predicted"/>
<dbReference type="RefSeq" id="WP_169119276.1">
    <property type="nucleotide sequence ID" value="NZ_WTVG02000040.1"/>
</dbReference>
<name>A0ABX1PMY4_9RHOO</name>
<reference evidence="2" key="1">
    <citation type="submission" date="2019-12" db="EMBL/GenBank/DDBJ databases">
        <title>Comparative genomics gives insights into the taxonomy of the Azoarcus-Aromatoleum group and reveals separate origins of nif in the plant-associated Azoarcus and non-plant-associated Aromatoleum sub-groups.</title>
        <authorList>
            <person name="Lafos M."/>
            <person name="Maluk M."/>
            <person name="Batista M."/>
            <person name="Junghare M."/>
            <person name="Carmona M."/>
            <person name="Faoro H."/>
            <person name="Cruz L.M."/>
            <person name="Battistoni F."/>
            <person name="De Souza E."/>
            <person name="Pedrosa F."/>
            <person name="Chen W.-M."/>
            <person name="Poole P.S."/>
            <person name="Dixon R.A."/>
            <person name="James E.K."/>
        </authorList>
    </citation>
    <scope>NUCLEOTIDE SEQUENCE</scope>
    <source>
        <strain evidence="2">LuFRes1</strain>
    </source>
</reference>
<evidence type="ECO:0000313" key="2">
    <source>
        <dbReference type="EMBL" id="NMG25934.1"/>
    </source>
</evidence>
<protein>
    <submittedName>
        <fullName evidence="2">DUF4338 domain-containing protein</fullName>
    </submittedName>
</protein>
<sequence>MSRQAHNSWVVLSPPFAERSLARCVFREHAQRLAVLVEQDADDATMGGALEAARGDVPKEERSTKLTAALSLLTDLARQRWLVRVTDAGEVEVQRPAGERLDPRREKARLRSQELVKRNEQLREPATRKFIESVVSPRGQQLSVYSLLRDGRELAASLRKARALPSEERPAALRWVIDPYLQFVEGDERCEHTRLRLQDIWRYFRHTWTNQYVSTPGRTMAFLVRDRSQSNHPVIGIGALGSPIVQIRERDAWLGWHPEAFMDFVTESPSAKLGVWLNKTIDTAIGELFVADLYAEELLTARDLHAPSVEVIDRLIAYGEDQREKHHRFANSPEMKRDLRRERSGDSTEHWRARAESHLYKSKRALTLADMLRSRMVLQRYLSGSPSVEAVRRLLANSDGVRMVKKVLRKARADRVGIAMADITVCGAVAPYSPLLGGKLVSMLAASPEVVDAYQRKYLEQESEIASSMAGRPIVRPSELVFLGTTSLYGIGSSQYNRLRMSAERLGGRPGERLEYVEIGRSEAFGTSHFTTSTVDALVKLVQQSSNGQRVNSIFGEGVSPKLRKLRDGLDQLNLPTDALLQHGRARIVYGVALARNLREYLLGMDGVPDYIFTLDDPRAGTEAISAWWMERWLSRRIESDDVLDEVARHTSVRDGRYLLHGACVRPPAAEEVQPTLFDDLVY</sequence>
<feature type="region of interest" description="Disordered" evidence="1">
    <location>
        <begin position="326"/>
        <end position="347"/>
    </location>
</feature>
<comment type="caution">
    <text evidence="2">The sequence shown here is derived from an EMBL/GenBank/DDBJ whole genome shotgun (WGS) entry which is preliminary data.</text>
</comment>
<organism evidence="2 3">
    <name type="scientific">Aromatoleum anaerobium</name>
    <dbReference type="NCBI Taxonomy" id="182180"/>
    <lineage>
        <taxon>Bacteria</taxon>
        <taxon>Pseudomonadati</taxon>
        <taxon>Pseudomonadota</taxon>
        <taxon>Betaproteobacteria</taxon>
        <taxon>Rhodocyclales</taxon>
        <taxon>Rhodocyclaceae</taxon>
        <taxon>Aromatoleum</taxon>
    </lineage>
</organism>
<evidence type="ECO:0000256" key="1">
    <source>
        <dbReference type="SAM" id="MobiDB-lite"/>
    </source>
</evidence>
<dbReference type="EMBL" id="WTVG01000047">
    <property type="protein sequence ID" value="NMG25934.1"/>
    <property type="molecule type" value="Genomic_DNA"/>
</dbReference>
<dbReference type="Proteomes" id="UP000615989">
    <property type="component" value="Unassembled WGS sequence"/>
</dbReference>
<gene>
    <name evidence="2" type="ORF">GO606_14650</name>
</gene>
<evidence type="ECO:0000313" key="3">
    <source>
        <dbReference type="Proteomes" id="UP000615989"/>
    </source>
</evidence>
<accession>A0ABX1PMY4</accession>
<dbReference type="Pfam" id="PF14236">
    <property type="entry name" value="DruA"/>
    <property type="match status" value="2"/>
</dbReference>
<dbReference type="InterPro" id="IPR025639">
    <property type="entry name" value="DruA"/>
</dbReference>